<dbReference type="EMBL" id="CP003538">
    <property type="protein sequence ID" value="AGH98965.1"/>
    <property type="molecule type" value="Genomic_DNA"/>
</dbReference>
<dbReference type="KEGG" id="man:A11S_2167"/>
<organism evidence="1 2">
    <name type="scientific">Micavibrio aeruginosavorus EPB</name>
    <dbReference type="NCBI Taxonomy" id="349215"/>
    <lineage>
        <taxon>Bacteria</taxon>
        <taxon>Pseudomonadati</taxon>
        <taxon>Bdellovibrionota</taxon>
        <taxon>Bdellovibrionia</taxon>
        <taxon>Bdellovibrionales</taxon>
        <taxon>Pseudobdellovibrionaceae</taxon>
        <taxon>Micavibrio</taxon>
    </lineage>
</organism>
<protein>
    <submittedName>
        <fullName evidence="1">Uncharacterized protein</fullName>
    </submittedName>
</protein>
<accession>M4VKE9</accession>
<reference evidence="1 2" key="1">
    <citation type="journal article" date="2013" name="ISME J.">
        <title>By their genes ye shall know them: genomic signatures of predatory bacteria.</title>
        <authorList>
            <person name="Pasternak Z."/>
            <person name="Pietrokovski S."/>
            <person name="Rotem O."/>
            <person name="Gophna U."/>
            <person name="Lurie-Weinberger M.N."/>
            <person name="Jurkevitch E."/>
        </authorList>
    </citation>
    <scope>NUCLEOTIDE SEQUENCE [LARGE SCALE GENOMIC DNA]</scope>
    <source>
        <strain evidence="1">EPB</strain>
    </source>
</reference>
<evidence type="ECO:0000313" key="2">
    <source>
        <dbReference type="Proteomes" id="UP000011932"/>
    </source>
</evidence>
<dbReference type="HOGENOM" id="CLU_2735485_0_0_5"/>
<dbReference type="STRING" id="349215.A11S_2167"/>
<evidence type="ECO:0000313" key="1">
    <source>
        <dbReference type="EMBL" id="AGH98965.1"/>
    </source>
</evidence>
<dbReference type="RefSeq" id="WP_015468479.1">
    <property type="nucleotide sequence ID" value="NC_020812.1"/>
</dbReference>
<proteinExistence type="predicted"/>
<dbReference type="AlphaFoldDB" id="M4VKE9"/>
<gene>
    <name evidence="1" type="ORF">A11S_2167</name>
</gene>
<sequence>MDQAQNSDMAMFKWVQHTPVGQLKTLTDERLQEVRETLIKEVREVGRALQWVDGIIKLKVIERDKVTAMEA</sequence>
<dbReference type="Proteomes" id="UP000011932">
    <property type="component" value="Chromosome"/>
</dbReference>
<name>M4VKE9_9BACT</name>